<keyword evidence="4" id="KW-0482">Metalloprotease</keyword>
<feature type="transmembrane region" description="Helical" evidence="2">
    <location>
        <begin position="116"/>
        <end position="135"/>
    </location>
</feature>
<feature type="transmembrane region" description="Helical" evidence="2">
    <location>
        <begin position="33"/>
        <end position="53"/>
    </location>
</feature>
<accession>A0ABW9P6K9</accession>
<dbReference type="Pfam" id="PF02517">
    <property type="entry name" value="Rce1-like"/>
    <property type="match status" value="1"/>
</dbReference>
<feature type="domain" description="CAAX prenyl protease 2/Lysostaphin resistance protein A-like" evidence="3">
    <location>
        <begin position="118"/>
        <end position="202"/>
    </location>
</feature>
<comment type="similarity">
    <text evidence="1">Belongs to the UPF0177 family.</text>
</comment>
<keyword evidence="5" id="KW-1185">Reference proteome</keyword>
<evidence type="ECO:0000313" key="5">
    <source>
        <dbReference type="Proteomes" id="UP000436655"/>
    </source>
</evidence>
<organism evidence="4 5">
    <name type="scientific">Companilactobacillus mishanensis</name>
    <dbReference type="NCBI Taxonomy" id="2486008"/>
    <lineage>
        <taxon>Bacteria</taxon>
        <taxon>Bacillati</taxon>
        <taxon>Bacillota</taxon>
        <taxon>Bacilli</taxon>
        <taxon>Lactobacillales</taxon>
        <taxon>Lactobacillaceae</taxon>
        <taxon>Companilactobacillus</taxon>
    </lineage>
</organism>
<dbReference type="InterPro" id="IPR003675">
    <property type="entry name" value="Rce1/LyrA-like_dom"/>
</dbReference>
<evidence type="ECO:0000259" key="3">
    <source>
        <dbReference type="Pfam" id="PF02517"/>
    </source>
</evidence>
<name>A0ABW9P6K9_9LACO</name>
<dbReference type="GO" id="GO:0008237">
    <property type="term" value="F:metallopeptidase activity"/>
    <property type="evidence" value="ECO:0007669"/>
    <property type="project" value="UniProtKB-KW"/>
</dbReference>
<dbReference type="PANTHER" id="PTHR36435:SF1">
    <property type="entry name" value="CAAX AMINO TERMINAL PROTEASE FAMILY PROTEIN"/>
    <property type="match status" value="1"/>
</dbReference>
<evidence type="ECO:0000256" key="2">
    <source>
        <dbReference type="SAM" id="Phobius"/>
    </source>
</evidence>
<keyword evidence="4" id="KW-0645">Protease</keyword>
<feature type="transmembrane region" description="Helical" evidence="2">
    <location>
        <begin position="189"/>
        <end position="208"/>
    </location>
</feature>
<sequence length="209" mass="23466">MKNTTNQLVTLLCYLVLSVVGTILSALSITGHAYFGIITTLSLVATVAMIYLVQKSGKNEFELPKFNAKKFVTWVLIGAIGAILIQIGLTFVEQGLLHIATNSQNTASMLTQIKGYPYYMLYVLICAPIMEEIVFRRIFFADLIRPTNIYLAIIISSVLFAFMHQDTRFVIYLLMGAWFCFVYYKSKNIYASATSHIIMNLVVFGLSIV</sequence>
<proteinExistence type="inferred from homology"/>
<evidence type="ECO:0000256" key="1">
    <source>
        <dbReference type="ARBA" id="ARBA00009067"/>
    </source>
</evidence>
<feature type="transmembrane region" description="Helical" evidence="2">
    <location>
        <begin position="169"/>
        <end position="184"/>
    </location>
</feature>
<feature type="transmembrane region" description="Helical" evidence="2">
    <location>
        <begin position="7"/>
        <end position="27"/>
    </location>
</feature>
<keyword evidence="2" id="KW-1133">Transmembrane helix</keyword>
<keyword evidence="2" id="KW-0472">Membrane</keyword>
<dbReference type="RefSeq" id="WP_125705037.1">
    <property type="nucleotide sequence ID" value="NZ_JBHTOO010000028.1"/>
</dbReference>
<dbReference type="EMBL" id="VDFN01000003">
    <property type="protein sequence ID" value="MQS44806.1"/>
    <property type="molecule type" value="Genomic_DNA"/>
</dbReference>
<dbReference type="Proteomes" id="UP000436655">
    <property type="component" value="Unassembled WGS sequence"/>
</dbReference>
<evidence type="ECO:0000313" key="4">
    <source>
        <dbReference type="EMBL" id="MQS44806.1"/>
    </source>
</evidence>
<gene>
    <name evidence="4" type="ORF">FHL03_04825</name>
</gene>
<feature type="transmembrane region" description="Helical" evidence="2">
    <location>
        <begin position="74"/>
        <end position="96"/>
    </location>
</feature>
<protein>
    <submittedName>
        <fullName evidence="4">CPBP family intramembrane metalloprotease</fullName>
    </submittedName>
</protein>
<keyword evidence="2" id="KW-0812">Transmembrane</keyword>
<dbReference type="PANTHER" id="PTHR36435">
    <property type="entry name" value="SLR1288 PROTEIN"/>
    <property type="match status" value="1"/>
</dbReference>
<comment type="caution">
    <text evidence="4">The sequence shown here is derived from an EMBL/GenBank/DDBJ whole genome shotgun (WGS) entry which is preliminary data.</text>
</comment>
<keyword evidence="4" id="KW-0378">Hydrolase</keyword>
<feature type="transmembrane region" description="Helical" evidence="2">
    <location>
        <begin position="147"/>
        <end position="163"/>
    </location>
</feature>
<dbReference type="InterPro" id="IPR052710">
    <property type="entry name" value="CAAX_protease"/>
</dbReference>
<reference evidence="4 5" key="1">
    <citation type="journal article" date="2019" name="Syst. Appl. Microbiol.">
        <title>Polyphasic characterization of two novel Lactobacillus spp. isolated from blown salami packages: Description of Lactobacillus halodurans sp. nov. and Lactobacillus salsicarnum sp. nov.</title>
        <authorList>
            <person name="Schuster J.A."/>
            <person name="Klingl A."/>
            <person name="Vogel R.F."/>
            <person name="Ehrmann M.A."/>
        </authorList>
    </citation>
    <scope>NUCLEOTIDE SEQUENCE [LARGE SCALE GENOMIC DNA]</scope>
    <source>
        <strain evidence="4 5">TMW 1.2098</strain>
    </source>
</reference>